<dbReference type="OrthoDB" id="2283132at2759"/>
<evidence type="ECO:0000313" key="2">
    <source>
        <dbReference type="Proteomes" id="UP000054107"/>
    </source>
</evidence>
<organism evidence="1 2">
    <name type="scientific">Parasitella parasitica</name>
    <dbReference type="NCBI Taxonomy" id="35722"/>
    <lineage>
        <taxon>Eukaryota</taxon>
        <taxon>Fungi</taxon>
        <taxon>Fungi incertae sedis</taxon>
        <taxon>Mucoromycota</taxon>
        <taxon>Mucoromycotina</taxon>
        <taxon>Mucoromycetes</taxon>
        <taxon>Mucorales</taxon>
        <taxon>Mucorineae</taxon>
        <taxon>Mucoraceae</taxon>
        <taxon>Parasitella</taxon>
    </lineage>
</organism>
<dbReference type="EMBL" id="LN724412">
    <property type="protein sequence ID" value="CEP10580.1"/>
    <property type="molecule type" value="Genomic_DNA"/>
</dbReference>
<protein>
    <submittedName>
        <fullName evidence="1">Uncharacterized protein</fullName>
    </submittedName>
</protein>
<evidence type="ECO:0000313" key="1">
    <source>
        <dbReference type="EMBL" id="CEP10580.1"/>
    </source>
</evidence>
<sequence>MDWDEEDDNLYRIETLTLLRQERARQSTFKPNINNPVKIDVGMEESSVKKAAPAGEKAGIKAKPAQGWVSSPKRLQKRPWKALSQIGTFTKNDCSLTVKRLSCHPVTKNYEATLLKRKKWIKKWSQTDMFYISNCIFVDEAAFDINMRPATTARSTKDIPVVVTTPSARAASHAILEAISSLGALNIT</sequence>
<dbReference type="AlphaFoldDB" id="A0A0B7N4Z2"/>
<reference evidence="1 2" key="1">
    <citation type="submission" date="2014-09" db="EMBL/GenBank/DDBJ databases">
        <authorList>
            <person name="Ellenberger Sabrina"/>
        </authorList>
    </citation>
    <scope>NUCLEOTIDE SEQUENCE [LARGE SCALE GENOMIC DNA]</scope>
    <source>
        <strain evidence="1 2">CBS 412.66</strain>
    </source>
</reference>
<dbReference type="Proteomes" id="UP000054107">
    <property type="component" value="Unassembled WGS sequence"/>
</dbReference>
<dbReference type="STRING" id="35722.A0A0B7N4Z2"/>
<keyword evidence="2" id="KW-1185">Reference proteome</keyword>
<gene>
    <name evidence="1" type="primary">PARPA_04296.1 scaffold 12477</name>
</gene>
<accession>A0A0B7N4Z2</accession>
<name>A0A0B7N4Z2_9FUNG</name>
<proteinExistence type="predicted"/>